<sequence>MYNTCFSGLAQPGAWCCFDEFNRMDIEVLSVIAQQILTVRNAKLARVLVHGRRDIQSGLENQRWRVKESFVELQLSPHCLSLTHAAIGLTDKLSNLEPCNYDAFTPIKLKPEISFKAMR</sequence>
<reference evidence="2" key="1">
    <citation type="submission" date="2017-05" db="UniProtKB">
        <authorList>
            <consortium name="EnsemblMetazoa"/>
        </authorList>
    </citation>
    <scope>IDENTIFICATION</scope>
</reference>
<dbReference type="AlphaFoldDB" id="A0A1X7V4R9"/>
<dbReference type="GO" id="GO:0005524">
    <property type="term" value="F:ATP binding"/>
    <property type="evidence" value="ECO:0007669"/>
    <property type="project" value="InterPro"/>
</dbReference>
<dbReference type="PANTHER" id="PTHR45703:SF36">
    <property type="entry name" value="DYNEIN HEAVY CHAIN, CYTOPLASMIC"/>
    <property type="match status" value="1"/>
</dbReference>
<accession>A0A1X7V4R9</accession>
<evidence type="ECO:0000313" key="2">
    <source>
        <dbReference type="EnsemblMetazoa" id="Aqu2.1.34988_001"/>
    </source>
</evidence>
<dbReference type="eggNOG" id="KOG3595">
    <property type="taxonomic scope" value="Eukaryota"/>
</dbReference>
<dbReference type="PANTHER" id="PTHR45703">
    <property type="entry name" value="DYNEIN HEAVY CHAIN"/>
    <property type="match status" value="1"/>
</dbReference>
<dbReference type="InterPro" id="IPR027417">
    <property type="entry name" value="P-loop_NTPase"/>
</dbReference>
<dbReference type="GO" id="GO:0051959">
    <property type="term" value="F:dynein light intermediate chain binding"/>
    <property type="evidence" value="ECO:0007669"/>
    <property type="project" value="InterPro"/>
</dbReference>
<proteinExistence type="predicted"/>
<evidence type="ECO:0000259" key="1">
    <source>
        <dbReference type="Pfam" id="PF12774"/>
    </source>
</evidence>
<dbReference type="EnsemblMetazoa" id="Aqu2.1.34988_001">
    <property type="protein sequence ID" value="Aqu2.1.34988_001"/>
    <property type="gene ID" value="Aqu2.1.34988"/>
</dbReference>
<dbReference type="GO" id="GO:0045505">
    <property type="term" value="F:dynein intermediate chain binding"/>
    <property type="evidence" value="ECO:0007669"/>
    <property type="project" value="InterPro"/>
</dbReference>
<dbReference type="InterPro" id="IPR035699">
    <property type="entry name" value="AAA_6"/>
</dbReference>
<dbReference type="GO" id="GO:0007018">
    <property type="term" value="P:microtubule-based movement"/>
    <property type="evidence" value="ECO:0007669"/>
    <property type="project" value="InterPro"/>
</dbReference>
<dbReference type="Pfam" id="PF12774">
    <property type="entry name" value="AAA_6"/>
    <property type="match status" value="1"/>
</dbReference>
<name>A0A1X7V4R9_AMPQE</name>
<dbReference type="GO" id="GO:0030286">
    <property type="term" value="C:dynein complex"/>
    <property type="evidence" value="ECO:0007669"/>
    <property type="project" value="InterPro"/>
</dbReference>
<dbReference type="InterPro" id="IPR026983">
    <property type="entry name" value="DHC"/>
</dbReference>
<feature type="domain" description="Dynein heavy chain hydrolytic ATP-binding dynein motor region" evidence="1">
    <location>
        <begin position="4"/>
        <end position="45"/>
    </location>
</feature>
<organism evidence="2">
    <name type="scientific">Amphimedon queenslandica</name>
    <name type="common">Sponge</name>
    <dbReference type="NCBI Taxonomy" id="400682"/>
    <lineage>
        <taxon>Eukaryota</taxon>
        <taxon>Metazoa</taxon>
        <taxon>Porifera</taxon>
        <taxon>Demospongiae</taxon>
        <taxon>Heteroscleromorpha</taxon>
        <taxon>Haplosclerida</taxon>
        <taxon>Niphatidae</taxon>
        <taxon>Amphimedon</taxon>
    </lineage>
</organism>
<dbReference type="InParanoid" id="A0A1X7V4R9"/>
<dbReference type="Gene3D" id="3.40.50.300">
    <property type="entry name" value="P-loop containing nucleotide triphosphate hydrolases"/>
    <property type="match status" value="1"/>
</dbReference>
<protein>
    <recommendedName>
        <fullName evidence="1">Dynein heavy chain hydrolytic ATP-binding dynein motor region domain-containing protein</fullName>
    </recommendedName>
</protein>